<reference evidence="4 5" key="1">
    <citation type="submission" date="2021-03" db="EMBL/GenBank/DDBJ databases">
        <title>Aliifodinibius sp. nov., a new bacterium isolated from saline soil.</title>
        <authorList>
            <person name="Galisteo C."/>
            <person name="De La Haba R."/>
            <person name="Sanchez-Porro C."/>
            <person name="Ventosa A."/>
        </authorList>
    </citation>
    <scope>NUCLEOTIDE SEQUENCE [LARGE SCALE GENOMIC DNA]</scope>
    <source>
        <strain evidence="4 5">1BSP15-2V2</strain>
    </source>
</reference>
<dbReference type="RefSeq" id="WP_265764492.1">
    <property type="nucleotide sequence ID" value="NZ_JAGGJA010000002.1"/>
</dbReference>
<name>A0ABT3PIS3_9BACT</name>
<evidence type="ECO:0000256" key="2">
    <source>
        <dbReference type="SAM" id="Phobius"/>
    </source>
</evidence>
<comment type="caution">
    <text evidence="4">The sequence shown here is derived from an EMBL/GenBank/DDBJ whole genome shotgun (WGS) entry which is preliminary data.</text>
</comment>
<evidence type="ECO:0000256" key="1">
    <source>
        <dbReference type="SAM" id="MobiDB-lite"/>
    </source>
</evidence>
<evidence type="ECO:0000259" key="3">
    <source>
        <dbReference type="Pfam" id="PF03703"/>
    </source>
</evidence>
<dbReference type="EMBL" id="JAGGJA010000002">
    <property type="protein sequence ID" value="MCW9705821.1"/>
    <property type="molecule type" value="Genomic_DNA"/>
</dbReference>
<dbReference type="InterPro" id="IPR005182">
    <property type="entry name" value="YdbS-like_PH"/>
</dbReference>
<protein>
    <submittedName>
        <fullName evidence="4">PH domain-containing protein</fullName>
    </submittedName>
</protein>
<feature type="transmembrane region" description="Helical" evidence="2">
    <location>
        <begin position="21"/>
        <end position="45"/>
    </location>
</feature>
<keyword evidence="2" id="KW-0812">Transmembrane</keyword>
<evidence type="ECO:0000313" key="5">
    <source>
        <dbReference type="Proteomes" id="UP001207918"/>
    </source>
</evidence>
<feature type="region of interest" description="Disordered" evidence="1">
    <location>
        <begin position="126"/>
        <end position="150"/>
    </location>
</feature>
<dbReference type="Proteomes" id="UP001207918">
    <property type="component" value="Unassembled WGS sequence"/>
</dbReference>
<proteinExistence type="predicted"/>
<accession>A0ABT3PIS3</accession>
<feature type="domain" description="YdbS-like PH" evidence="3">
    <location>
        <begin position="51"/>
        <end position="109"/>
    </location>
</feature>
<keyword evidence="2" id="KW-1133">Transmembrane helix</keyword>
<evidence type="ECO:0000313" key="4">
    <source>
        <dbReference type="EMBL" id="MCW9705821.1"/>
    </source>
</evidence>
<keyword evidence="5" id="KW-1185">Reference proteome</keyword>
<keyword evidence="2" id="KW-0472">Membrane</keyword>
<sequence length="176" mass="20558">MTEKESASKSITLGISWKNHLLGYALSILLIPVFGLGLLGIFWVWKRQNRISYWITDHKITSRDDQYQRNVDLLSIQKVEVQQNWLQKKMDVGDLKLHTAASAMTLYGMEQPYQLKGVLQKAIAAEQKRHQQKEQAQPQEPEYDPGSMEKMDYLTGLWQQGLMSDEDFEEERKHFE</sequence>
<dbReference type="Pfam" id="PF03703">
    <property type="entry name" value="bPH_2"/>
    <property type="match status" value="1"/>
</dbReference>
<organism evidence="4 5">
    <name type="scientific">Fodinibius salsisoli</name>
    <dbReference type="NCBI Taxonomy" id="2820877"/>
    <lineage>
        <taxon>Bacteria</taxon>
        <taxon>Pseudomonadati</taxon>
        <taxon>Balneolota</taxon>
        <taxon>Balneolia</taxon>
        <taxon>Balneolales</taxon>
        <taxon>Balneolaceae</taxon>
        <taxon>Fodinibius</taxon>
    </lineage>
</organism>
<gene>
    <name evidence="4" type="ORF">J6I44_03105</name>
</gene>